<dbReference type="AlphaFoldDB" id="X0TSD9"/>
<protein>
    <submittedName>
        <fullName evidence="1">Uncharacterized protein</fullName>
    </submittedName>
</protein>
<proteinExistence type="predicted"/>
<gene>
    <name evidence="1" type="ORF">S01H1_31398</name>
</gene>
<organism evidence="1">
    <name type="scientific">marine sediment metagenome</name>
    <dbReference type="NCBI Taxonomy" id="412755"/>
    <lineage>
        <taxon>unclassified sequences</taxon>
        <taxon>metagenomes</taxon>
        <taxon>ecological metagenomes</taxon>
    </lineage>
</organism>
<sequence length="70" mass="7956">MAGKALEILQQIEEKQMMDRADLRKAGEDAIKFVREYLMQNLSNLSPEHQEVIQKLHGEKATTTKTKTAA</sequence>
<evidence type="ECO:0000313" key="1">
    <source>
        <dbReference type="EMBL" id="GAF90121.1"/>
    </source>
</evidence>
<reference evidence="1" key="1">
    <citation type="journal article" date="2014" name="Front. Microbiol.">
        <title>High frequency of phylogenetically diverse reductive dehalogenase-homologous genes in deep subseafloor sedimentary metagenomes.</title>
        <authorList>
            <person name="Kawai M."/>
            <person name="Futagami T."/>
            <person name="Toyoda A."/>
            <person name="Takaki Y."/>
            <person name="Nishi S."/>
            <person name="Hori S."/>
            <person name="Arai W."/>
            <person name="Tsubouchi T."/>
            <person name="Morono Y."/>
            <person name="Uchiyama I."/>
            <person name="Ito T."/>
            <person name="Fujiyama A."/>
            <person name="Inagaki F."/>
            <person name="Takami H."/>
        </authorList>
    </citation>
    <scope>NUCLEOTIDE SEQUENCE</scope>
    <source>
        <strain evidence="1">Expedition CK06-06</strain>
    </source>
</reference>
<dbReference type="EMBL" id="BARS01019369">
    <property type="protein sequence ID" value="GAF90121.1"/>
    <property type="molecule type" value="Genomic_DNA"/>
</dbReference>
<comment type="caution">
    <text evidence="1">The sequence shown here is derived from an EMBL/GenBank/DDBJ whole genome shotgun (WGS) entry which is preliminary data.</text>
</comment>
<name>X0TSD9_9ZZZZ</name>
<accession>X0TSD9</accession>